<dbReference type="SUPFAM" id="SSF52540">
    <property type="entry name" value="P-loop containing nucleoside triphosphate hydrolases"/>
    <property type="match status" value="1"/>
</dbReference>
<evidence type="ECO:0000313" key="5">
    <source>
        <dbReference type="Proteomes" id="UP000265800"/>
    </source>
</evidence>
<dbReference type="Proteomes" id="UP000265800">
    <property type="component" value="Unassembled WGS sequence"/>
</dbReference>
<dbReference type="InterPro" id="IPR027417">
    <property type="entry name" value="P-loop_NTPase"/>
</dbReference>
<dbReference type="Gene3D" id="3.40.50.300">
    <property type="entry name" value="P-loop containing nucleotide triphosphate hydrolases"/>
    <property type="match status" value="1"/>
</dbReference>
<dbReference type="SMART" id="SM00382">
    <property type="entry name" value="AAA"/>
    <property type="match status" value="1"/>
</dbReference>
<proteinExistence type="predicted"/>
<dbReference type="AlphaFoldDB" id="A0A399F1T1"/>
<comment type="caution">
    <text evidence="4">The sequence shown here is derived from an EMBL/GenBank/DDBJ whole genome shotgun (WGS) entry which is preliminary data.</text>
</comment>
<dbReference type="GO" id="GO:0005524">
    <property type="term" value="F:ATP binding"/>
    <property type="evidence" value="ECO:0007669"/>
    <property type="project" value="UniProtKB-KW"/>
</dbReference>
<protein>
    <submittedName>
        <fullName evidence="4">Stage III sporulation protein AA</fullName>
    </submittedName>
</protein>
<dbReference type="Pfam" id="PF19568">
    <property type="entry name" value="Spore_III_AA"/>
    <property type="match status" value="1"/>
</dbReference>
<dbReference type="OrthoDB" id="9768243at2"/>
<feature type="domain" description="AAA+ ATPase" evidence="3">
    <location>
        <begin position="140"/>
        <end position="277"/>
    </location>
</feature>
<organism evidence="4 5">
    <name type="scientific">Meiothermus luteus</name>
    <dbReference type="NCBI Taxonomy" id="2026184"/>
    <lineage>
        <taxon>Bacteria</taxon>
        <taxon>Thermotogati</taxon>
        <taxon>Deinococcota</taxon>
        <taxon>Deinococci</taxon>
        <taxon>Thermales</taxon>
        <taxon>Thermaceae</taxon>
        <taxon>Meiothermus</taxon>
    </lineage>
</organism>
<accession>A0A399F1T1</accession>
<dbReference type="InterPro" id="IPR045735">
    <property type="entry name" value="Spore_III_AA_AAA+_ATPase"/>
</dbReference>
<dbReference type="PANTHER" id="PTHR20953">
    <property type="entry name" value="KINASE-RELATED"/>
    <property type="match status" value="1"/>
</dbReference>
<evidence type="ECO:0000313" key="4">
    <source>
        <dbReference type="EMBL" id="RIH90178.1"/>
    </source>
</evidence>
<keyword evidence="1" id="KW-0547">Nucleotide-binding</keyword>
<keyword evidence="2" id="KW-0067">ATP-binding</keyword>
<dbReference type="CDD" id="cd00009">
    <property type="entry name" value="AAA"/>
    <property type="match status" value="1"/>
</dbReference>
<sequence length="325" mass="36137">MGVPVVEEKQDVNVTRVWVHERFPEEFARLMERLPPWVRVEVEAHRDSLDEIVLDLGKPLIYTAADQVYILESRTVNKDDLSYLTHRLGGFKENNRAGLEGTLHRVSRIQDAYGETVGVTIRIGRFVMGVAEPLRPWLEQSGSMLVVGPPRTGKTTLLRDIVRILAGRYGPRVAVVDTSNEIGGDGKLTHPGISPARRLQVPDPPSKNQGWVIYQAIANHSPEVVVADEIGYNEDVFQCLTASRRGVRVVATAHGETILDLLENPVLLPILGDPNEGRRRSRPSFAMCLEVRGKGKFVLYPDFAEALDTLLSGGEPEGLQLGRWD</sequence>
<evidence type="ECO:0000256" key="1">
    <source>
        <dbReference type="ARBA" id="ARBA00022741"/>
    </source>
</evidence>
<evidence type="ECO:0000256" key="2">
    <source>
        <dbReference type="ARBA" id="ARBA00022840"/>
    </source>
</evidence>
<reference evidence="4 5" key="1">
    <citation type="submission" date="2018-08" db="EMBL/GenBank/DDBJ databases">
        <title>Meiothermus luteus KCTC 52599 genome sequencing project.</title>
        <authorList>
            <person name="Da Costa M.S."/>
            <person name="Albuquerque L."/>
            <person name="Raposo P."/>
            <person name="Froufe H.J.C."/>
            <person name="Barroso C.S."/>
            <person name="Egas C."/>
        </authorList>
    </citation>
    <scope>NUCLEOTIDE SEQUENCE [LARGE SCALE GENOMIC DNA]</scope>
    <source>
        <strain evidence="4 5">KCTC 52599</strain>
    </source>
</reference>
<dbReference type="PANTHER" id="PTHR20953:SF3">
    <property type="entry name" value="P-LOOP CONTAINING NUCLEOSIDE TRIPHOSPHATE HYDROLASES SUPERFAMILY PROTEIN"/>
    <property type="match status" value="1"/>
</dbReference>
<name>A0A399F1T1_9DEIN</name>
<keyword evidence="5" id="KW-1185">Reference proteome</keyword>
<gene>
    <name evidence="4" type="ORF">Mlute_00100</name>
</gene>
<dbReference type="RefSeq" id="WP_119358821.1">
    <property type="nucleotide sequence ID" value="NZ_QWKZ01000001.1"/>
</dbReference>
<evidence type="ECO:0000259" key="3">
    <source>
        <dbReference type="SMART" id="SM00382"/>
    </source>
</evidence>
<dbReference type="EMBL" id="QWKZ01000001">
    <property type="protein sequence ID" value="RIH90178.1"/>
    <property type="molecule type" value="Genomic_DNA"/>
</dbReference>
<dbReference type="InterPro" id="IPR003593">
    <property type="entry name" value="AAA+_ATPase"/>
</dbReference>